<protein>
    <recommendedName>
        <fullName evidence="2">ribonucleoside-diphosphate reductase</fullName>
        <ecNumber evidence="2">1.17.4.1</ecNumber>
    </recommendedName>
</protein>
<evidence type="ECO:0000256" key="8">
    <source>
        <dbReference type="ARBA" id="ARBA00023002"/>
    </source>
</evidence>
<keyword evidence="9" id="KW-0215">Deoxyribonucleotide synthesis</keyword>
<evidence type="ECO:0000259" key="10">
    <source>
        <dbReference type="PROSITE" id="PS51161"/>
    </source>
</evidence>
<dbReference type="InterPro" id="IPR005144">
    <property type="entry name" value="ATP-cone_dom"/>
</dbReference>
<dbReference type="InterPro" id="IPR003587">
    <property type="entry name" value="Hint_dom_N"/>
</dbReference>
<dbReference type="PANTHER" id="PTHR11573:SF6">
    <property type="entry name" value="RIBONUCLEOSIDE-DIPHOSPHATE REDUCTASE LARGE SUBUNIT"/>
    <property type="match status" value="1"/>
</dbReference>
<evidence type="ECO:0000256" key="9">
    <source>
        <dbReference type="ARBA" id="ARBA00023116"/>
    </source>
</evidence>
<keyword evidence="3" id="KW-0021">Allosteric enzyme</keyword>
<dbReference type="Pfam" id="PF02867">
    <property type="entry name" value="Ribonuc_red_lgC"/>
    <property type="match status" value="2"/>
</dbReference>
<keyword evidence="8" id="KW-0560">Oxidoreductase</keyword>
<dbReference type="EC" id="1.17.4.1" evidence="2"/>
<dbReference type="InterPro" id="IPR013509">
    <property type="entry name" value="RNR_lsu_N"/>
</dbReference>
<dbReference type="PROSITE" id="PS50818">
    <property type="entry name" value="INTEIN_C_TER"/>
    <property type="match status" value="1"/>
</dbReference>
<keyword evidence="5" id="KW-0068">Autocatalytic cleavage</keyword>
<feature type="domain" description="ATP-cone" evidence="10">
    <location>
        <begin position="10"/>
        <end position="100"/>
    </location>
</feature>
<dbReference type="GO" id="GO:0004748">
    <property type="term" value="F:ribonucleoside-diphosphate reductase activity, thioredoxin disulfide as acceptor"/>
    <property type="evidence" value="ECO:0007669"/>
    <property type="project" value="UniProtKB-EC"/>
</dbReference>
<dbReference type="EMBL" id="MN740016">
    <property type="protein sequence ID" value="QHT84257.1"/>
    <property type="molecule type" value="Genomic_DNA"/>
</dbReference>
<dbReference type="GO" id="GO:0009263">
    <property type="term" value="P:deoxyribonucleotide biosynthetic process"/>
    <property type="evidence" value="ECO:0007669"/>
    <property type="project" value="UniProtKB-KW"/>
</dbReference>
<evidence type="ECO:0000256" key="6">
    <source>
        <dbReference type="ARBA" id="ARBA00022840"/>
    </source>
</evidence>
<proteinExistence type="inferred from homology"/>
<dbReference type="NCBIfam" id="TIGR02506">
    <property type="entry name" value="NrdE_NrdA"/>
    <property type="match status" value="1"/>
</dbReference>
<dbReference type="GO" id="GO:0005971">
    <property type="term" value="C:ribonucleoside-diphosphate reductase complex"/>
    <property type="evidence" value="ECO:0007669"/>
    <property type="project" value="TreeGrafter"/>
</dbReference>
<dbReference type="InterPro" id="IPR030934">
    <property type="entry name" value="Intein_C"/>
</dbReference>
<evidence type="ECO:0000256" key="4">
    <source>
        <dbReference type="ARBA" id="ARBA00022741"/>
    </source>
</evidence>
<reference evidence="11" key="1">
    <citation type="journal article" date="2020" name="Nature">
        <title>Giant virus diversity and host interactions through global metagenomics.</title>
        <authorList>
            <person name="Schulz F."/>
            <person name="Roux S."/>
            <person name="Paez-Espino D."/>
            <person name="Jungbluth S."/>
            <person name="Walsh D.A."/>
            <person name="Denef V.J."/>
            <person name="McMahon K.D."/>
            <person name="Konstantinidis K.T."/>
            <person name="Eloe-Fadrosh E.A."/>
            <person name="Kyrpides N.C."/>
            <person name="Woyke T."/>
        </authorList>
    </citation>
    <scope>NUCLEOTIDE SEQUENCE</scope>
    <source>
        <strain evidence="11">GVMAG-M-3300023184-16</strain>
    </source>
</reference>
<evidence type="ECO:0000256" key="1">
    <source>
        <dbReference type="ARBA" id="ARBA00010406"/>
    </source>
</evidence>
<name>A0A6C0HVI3_9ZZZZ</name>
<dbReference type="PROSITE" id="PS51161">
    <property type="entry name" value="ATP_CONE"/>
    <property type="match status" value="1"/>
</dbReference>
<evidence type="ECO:0000256" key="5">
    <source>
        <dbReference type="ARBA" id="ARBA00022813"/>
    </source>
</evidence>
<dbReference type="InterPro" id="IPR013346">
    <property type="entry name" value="NrdE_NrdA_C"/>
</dbReference>
<sequence length="1472" mass="169516">MSTFENTSEMYVTKRNGNKEIISFDKILQRIKKTGKDANIKINYTSLVIKIIDQLFDGIPTDKIDEISAEQCATMSSIHYDYGTLASRLIISNHHKNTSISFSKTMKRLYTEQMLSDDFMHYVTANAKQLDALIDYNRDYLIDYFGFKTLERSYLMSIKKRVQERPQMMFLRLAVAIHGTDFQKIQETYHALSNKQMIHGTPSLYNAGTRREQMSSCFLRDTSVHTIGGPVPIQNVKEGYKVVTHTGEVQTVTQIHTNCLGNRKLYTVQFHRTRSFVVTEDHPLYVYDKLNETIVWKTVEELTKDDYVMIPKNKLHKYEFNQEHDVSKLVVDSDIQKFFGIWHRYGEFLYYADTSGQRAFAKRSLQQLTSEDAKHPEKFGGTITEPVGIQIVLPTDCLEAITFCFKMKQLFGGVRLEQAEYDNGVTVLRYELKQMATDFISWFGLEKHIPQSMYQYPTHWVRAFLSGWNVTECPLMEGQVPDTIYTLCRINHLDHITFLPLNYVECDEIIEHEDNLFVQFLNKDEYHPLDVSGNEMDMDENTPVYTLGVENDHSYSVAGVVAKNCYLIAMESDSIDGIYNTLKDCALISKYAGGIGLHIHNIRATGSHIAGTNGTSNGIVPMLRVFNNTAKYVDQCLHPLSTIYTTQGPMNIRNVIQGETEIYNQLGETEIVQNVLEHSYDGPMLHIQSEFSMDDLNITPEHPVFVLRGNGTEPHSNYTLKQMLEKQMLEPIWIEAGELDTTDLLAFPIPNYEKDVSNIHEEDCYLYGLLLCDGEFNDERGAFCTLTTHTPYTYEFVCGYLKLHCVDYSISKHEDVYTFVWKRPAHLPFRYRDLSGFIANRWLNLPIQKSQFILKGMMDSQHGTIGKQIQLQHMSKQIIECCRFLCLKMGILTHVRCSSSGYYLTIPVTQETCELFHLEYDGRESPFVRHENFLFSPIRYILSNEYKGVLYDLQMEKQHDYLLSNALVHNGGGKRNGSIAIYLEPWHADIELFLQLRKNHGEEELKARDLFYALWIPDLFMKRVKEAGKWTLFCPHECPGLADVHNEAFETLYTTYEESGKGKATLNARDLWFKIMDAQMETGTPYLIYKDAANRKSNQQNLGTIKSSNLCAEIIEYSDEHETAVCNLASIALPAFVVTDPSGVNPPTYDFEKLHQISRMATYNLNRVIDINYYPTEKTRRSNMRHRPIGIGVQGLADTFMMMGYTFGSPESRRLNQEIFETMYHGALVESCEIAQKEGAYETFEGSPASKGQLQFDLWDSTDPLHEDPNDPQSPHRYDWTSLKIQIQTYGLRNSLLLAPMPTASTSQILGYNECIEPITSNIYARRTLAGEFIITNKYLMKDLISLGLWNEKIKNNIVANFGSIQNIDIIPVEIREKYKTVWEIPMRTLIDMAAERGVYVDQSQSLNLWLEEPTYSTLTSMHFYSWSKGLKTGIYYLRRRARHAAQQFTIEPEKAQTHQEDEEEICEMCSG</sequence>
<dbReference type="Gene3D" id="3.20.70.20">
    <property type="match status" value="3"/>
</dbReference>
<keyword evidence="4" id="KW-0547">Nucleotide-binding</keyword>
<comment type="similarity">
    <text evidence="1">Belongs to the ribonucleoside diphosphate reductase large chain family.</text>
</comment>
<dbReference type="InterPro" id="IPR027434">
    <property type="entry name" value="Homing_endonucl"/>
</dbReference>
<dbReference type="Pfam" id="PF03477">
    <property type="entry name" value="ATP-cone"/>
    <property type="match status" value="1"/>
</dbReference>
<dbReference type="InterPro" id="IPR039718">
    <property type="entry name" value="Rrm1"/>
</dbReference>
<dbReference type="InterPro" id="IPR006141">
    <property type="entry name" value="Intein_N"/>
</dbReference>
<evidence type="ECO:0000313" key="11">
    <source>
        <dbReference type="EMBL" id="QHT84257.1"/>
    </source>
</evidence>
<dbReference type="InterPro" id="IPR008926">
    <property type="entry name" value="RNR_R1-su_N"/>
</dbReference>
<evidence type="ECO:0000256" key="3">
    <source>
        <dbReference type="ARBA" id="ARBA00022533"/>
    </source>
</evidence>
<dbReference type="UniPathway" id="UPA00326"/>
<dbReference type="SMART" id="SM00306">
    <property type="entry name" value="HintN"/>
    <property type="match status" value="2"/>
</dbReference>
<dbReference type="PROSITE" id="PS00089">
    <property type="entry name" value="RIBORED_LARGE"/>
    <property type="match status" value="1"/>
</dbReference>
<dbReference type="PANTHER" id="PTHR11573">
    <property type="entry name" value="RIBONUCLEOSIDE-DIPHOSPHATE REDUCTASE LARGE CHAIN"/>
    <property type="match status" value="1"/>
</dbReference>
<dbReference type="SUPFAM" id="SSF51294">
    <property type="entry name" value="Hedgehog/intein (Hint) domain"/>
    <property type="match status" value="2"/>
</dbReference>
<dbReference type="SUPFAM" id="SSF51998">
    <property type="entry name" value="PFL-like glycyl radical enzymes"/>
    <property type="match status" value="1"/>
</dbReference>
<dbReference type="SUPFAM" id="SSF48168">
    <property type="entry name" value="R1 subunit of ribonucleotide reductase, N-terminal domain"/>
    <property type="match status" value="1"/>
</dbReference>
<dbReference type="InterPro" id="IPR036844">
    <property type="entry name" value="Hint_dom_sf"/>
</dbReference>
<accession>A0A6C0HVI3</accession>
<evidence type="ECO:0000256" key="2">
    <source>
        <dbReference type="ARBA" id="ARBA00012274"/>
    </source>
</evidence>
<dbReference type="GO" id="GO:0016539">
    <property type="term" value="P:intein-mediated protein splicing"/>
    <property type="evidence" value="ECO:0007669"/>
    <property type="project" value="InterPro"/>
</dbReference>
<keyword evidence="6" id="KW-0067">ATP-binding</keyword>
<keyword evidence="7" id="KW-0651">Protein splicing</keyword>
<dbReference type="GO" id="GO:0005524">
    <property type="term" value="F:ATP binding"/>
    <property type="evidence" value="ECO:0007669"/>
    <property type="project" value="UniProtKB-KW"/>
</dbReference>
<dbReference type="PROSITE" id="PS50817">
    <property type="entry name" value="INTEIN_N_TER"/>
    <property type="match status" value="2"/>
</dbReference>
<dbReference type="PRINTS" id="PR01183">
    <property type="entry name" value="RIBORDTASEM1"/>
</dbReference>
<dbReference type="Gene3D" id="3.10.28.10">
    <property type="entry name" value="Homing endonucleases"/>
    <property type="match status" value="1"/>
</dbReference>
<organism evidence="11">
    <name type="scientific">viral metagenome</name>
    <dbReference type="NCBI Taxonomy" id="1070528"/>
    <lineage>
        <taxon>unclassified sequences</taxon>
        <taxon>metagenomes</taxon>
        <taxon>organismal metagenomes</taxon>
    </lineage>
</organism>
<dbReference type="InterPro" id="IPR000788">
    <property type="entry name" value="RNR_lg_C"/>
</dbReference>
<dbReference type="CDD" id="cd00081">
    <property type="entry name" value="Hint"/>
    <property type="match status" value="1"/>
</dbReference>
<evidence type="ECO:0000256" key="7">
    <source>
        <dbReference type="ARBA" id="ARBA00023000"/>
    </source>
</evidence>
<dbReference type="Pfam" id="PF00317">
    <property type="entry name" value="Ribonuc_red_lgN"/>
    <property type="match status" value="1"/>
</dbReference>